<keyword evidence="7 12" id="KW-0573">Peptidoglycan synthesis</keyword>
<dbReference type="PANTHER" id="PTHR43783:SF1">
    <property type="entry name" value="UDP-N-ACETYLGLUCOSAMINE 1-CARBOXYVINYLTRANSFERASE"/>
    <property type="match status" value="1"/>
</dbReference>
<evidence type="ECO:0000313" key="15">
    <source>
        <dbReference type="Proteomes" id="UP000316925"/>
    </source>
</evidence>
<evidence type="ECO:0000259" key="13">
    <source>
        <dbReference type="Pfam" id="PF00275"/>
    </source>
</evidence>
<comment type="catalytic activity">
    <reaction evidence="11 12">
        <text>phosphoenolpyruvate + UDP-N-acetyl-alpha-D-glucosamine = UDP-N-acetyl-3-O-(1-carboxyvinyl)-alpha-D-glucosamine + phosphate</text>
        <dbReference type="Rhea" id="RHEA:18681"/>
        <dbReference type="ChEBI" id="CHEBI:43474"/>
        <dbReference type="ChEBI" id="CHEBI:57705"/>
        <dbReference type="ChEBI" id="CHEBI:58702"/>
        <dbReference type="ChEBI" id="CHEBI:68483"/>
        <dbReference type="EC" id="2.5.1.7"/>
    </reaction>
</comment>
<feature type="domain" description="Enolpyruvate transferase" evidence="13">
    <location>
        <begin position="7"/>
        <end position="406"/>
    </location>
</feature>
<dbReference type="GO" id="GO:0009252">
    <property type="term" value="P:peptidoglycan biosynthetic process"/>
    <property type="evidence" value="ECO:0007669"/>
    <property type="project" value="UniProtKB-UniRule"/>
</dbReference>
<keyword evidence="8 12" id="KW-0131">Cell cycle</keyword>
<dbReference type="HAMAP" id="MF_00111">
    <property type="entry name" value="MurA"/>
    <property type="match status" value="1"/>
</dbReference>
<evidence type="ECO:0000256" key="10">
    <source>
        <dbReference type="ARBA" id="ARBA00038367"/>
    </source>
</evidence>
<dbReference type="InterPro" id="IPR013792">
    <property type="entry name" value="RNA3'P_cycl/enolpyr_Trfase_a/b"/>
</dbReference>
<dbReference type="FunFam" id="3.65.10.10:FF:000001">
    <property type="entry name" value="UDP-N-acetylglucosamine 1-carboxyvinyltransferase"/>
    <property type="match status" value="1"/>
</dbReference>
<comment type="caution">
    <text evidence="12">Lacks conserved residue(s) required for the propagation of feature annotation.</text>
</comment>
<feature type="active site" description="Proton donor" evidence="12">
    <location>
        <position position="116"/>
    </location>
</feature>
<feature type="binding site" evidence="12">
    <location>
        <position position="305"/>
    </location>
    <ligand>
        <name>UDP-N-acetyl-alpha-D-glucosamine</name>
        <dbReference type="ChEBI" id="CHEBI:57705"/>
    </ligand>
</feature>
<evidence type="ECO:0000256" key="3">
    <source>
        <dbReference type="ARBA" id="ARBA00022490"/>
    </source>
</evidence>
<dbReference type="EMBL" id="SOIJ01000183">
    <property type="protein sequence ID" value="TET92730.1"/>
    <property type="molecule type" value="Genomic_DNA"/>
</dbReference>
<name>A0A523YMD1_UNCAE</name>
<dbReference type="GO" id="GO:0019277">
    <property type="term" value="P:UDP-N-acetylgalactosamine biosynthetic process"/>
    <property type="evidence" value="ECO:0007669"/>
    <property type="project" value="InterPro"/>
</dbReference>
<sequence length="418" mass="45362">MDKFVIEGGFPLKGKLKVNGAKNATLPLMAAGLLTEGISRLENVPYLTDILTMTQVLEGLGVKVRRKNRTLEIDPTHLFYYEAPYEPVKLLRASILILGPLLARRGHARVCLPGGCDIGRRPVDLHIKGLRQLGAKIEVNNGYIEASVKGSLQGSSIYLNVPSVGATENLMLAASLAKGVTLIRNASSSPEVVDVANFLKHAGAKIEGEGTNLIKIEGVRQLNCVHHRIIPDRIEAGTLIIAAIITKGEISLEEICSSHLTSLFVKLRQMGAEIEAVDRWVRVKGGDLLKPIRVKTLPYPGFSTDLQPQITSLACLARGTSLIRETIFQGRFSHVPGLRKMGARIEENRSQVRTKGVGSLKGAVVRAPDIRGGAALTLAGLAAEGRTEIESIHHLDRGYERLEEKLSKLGAKITRVED</sequence>
<evidence type="ECO:0000256" key="1">
    <source>
        <dbReference type="ARBA" id="ARBA00004496"/>
    </source>
</evidence>
<gene>
    <name evidence="12 14" type="primary">murA</name>
    <name evidence="14" type="ORF">E3J33_03220</name>
</gene>
<dbReference type="Pfam" id="PF00275">
    <property type="entry name" value="EPSP_synthase"/>
    <property type="match status" value="1"/>
</dbReference>
<dbReference type="GO" id="GO:0005737">
    <property type="term" value="C:cytoplasm"/>
    <property type="evidence" value="ECO:0007669"/>
    <property type="project" value="UniProtKB-SubCell"/>
</dbReference>
<keyword evidence="12" id="KW-0670">Pyruvate</keyword>
<evidence type="ECO:0000256" key="8">
    <source>
        <dbReference type="ARBA" id="ARBA00023306"/>
    </source>
</evidence>
<dbReference type="Gene3D" id="3.65.10.10">
    <property type="entry name" value="Enolpyruvate transferase domain"/>
    <property type="match status" value="2"/>
</dbReference>
<accession>A0A523YMD1</accession>
<dbReference type="EC" id="2.5.1.7" evidence="12"/>
<evidence type="ECO:0000256" key="4">
    <source>
        <dbReference type="ARBA" id="ARBA00022618"/>
    </source>
</evidence>
<keyword evidence="6 12" id="KW-0133">Cell shape</keyword>
<keyword evidence="5 12" id="KW-0808">Transferase</keyword>
<dbReference type="GO" id="GO:0008360">
    <property type="term" value="P:regulation of cell shape"/>
    <property type="evidence" value="ECO:0007669"/>
    <property type="project" value="UniProtKB-KW"/>
</dbReference>
<evidence type="ECO:0000256" key="6">
    <source>
        <dbReference type="ARBA" id="ARBA00022960"/>
    </source>
</evidence>
<comment type="subcellular location">
    <subcellularLocation>
        <location evidence="1 12">Cytoplasm</location>
    </subcellularLocation>
</comment>
<comment type="function">
    <text evidence="12">Cell wall formation. Adds enolpyruvyl to UDP-N-acetylglucosamine.</text>
</comment>
<dbReference type="InterPro" id="IPR050068">
    <property type="entry name" value="MurA_subfamily"/>
</dbReference>
<dbReference type="NCBIfam" id="TIGR01072">
    <property type="entry name" value="murA"/>
    <property type="match status" value="1"/>
</dbReference>
<keyword evidence="4 12" id="KW-0132">Cell division</keyword>
<keyword evidence="9 12" id="KW-0961">Cell wall biogenesis/degradation</keyword>
<comment type="pathway">
    <text evidence="2 12">Cell wall biogenesis; peptidoglycan biosynthesis.</text>
</comment>
<dbReference type="CDD" id="cd01555">
    <property type="entry name" value="UdpNAET"/>
    <property type="match status" value="1"/>
</dbReference>
<evidence type="ECO:0000256" key="7">
    <source>
        <dbReference type="ARBA" id="ARBA00022984"/>
    </source>
</evidence>
<dbReference type="UniPathway" id="UPA00219"/>
<comment type="caution">
    <text evidence="14">The sequence shown here is derived from an EMBL/GenBank/DDBJ whole genome shotgun (WGS) entry which is preliminary data.</text>
</comment>
<dbReference type="PANTHER" id="PTHR43783">
    <property type="entry name" value="UDP-N-ACETYLGLUCOSAMINE 1-CARBOXYVINYLTRANSFERASE"/>
    <property type="match status" value="1"/>
</dbReference>
<feature type="binding site" evidence="12">
    <location>
        <position position="92"/>
    </location>
    <ligand>
        <name>UDP-N-acetyl-alpha-D-glucosamine</name>
        <dbReference type="ChEBI" id="CHEBI:57705"/>
    </ligand>
</feature>
<dbReference type="Proteomes" id="UP000316925">
    <property type="component" value="Unassembled WGS sequence"/>
</dbReference>
<evidence type="ECO:0000256" key="11">
    <source>
        <dbReference type="ARBA" id="ARBA00047527"/>
    </source>
</evidence>
<dbReference type="InterPro" id="IPR001986">
    <property type="entry name" value="Enolpyruvate_Tfrase_dom"/>
</dbReference>
<keyword evidence="3 12" id="KW-0963">Cytoplasm</keyword>
<evidence type="ECO:0000256" key="5">
    <source>
        <dbReference type="ARBA" id="ARBA00022679"/>
    </source>
</evidence>
<feature type="modified residue" description="2-(S-cysteinyl)pyruvic acid O-phosphothioketal" evidence="12">
    <location>
        <position position="116"/>
    </location>
</feature>
<comment type="similarity">
    <text evidence="10 12">Belongs to the EPSP synthase family. MurA subfamily.</text>
</comment>
<feature type="binding site" evidence="12">
    <location>
        <begin position="22"/>
        <end position="23"/>
    </location>
    <ligand>
        <name>phosphoenolpyruvate</name>
        <dbReference type="ChEBI" id="CHEBI:58702"/>
    </ligand>
</feature>
<dbReference type="InterPro" id="IPR005750">
    <property type="entry name" value="UDP_GlcNAc_COvinyl_MurA"/>
</dbReference>
<dbReference type="SUPFAM" id="SSF55205">
    <property type="entry name" value="EPT/RTPC-like"/>
    <property type="match status" value="1"/>
</dbReference>
<dbReference type="InterPro" id="IPR036968">
    <property type="entry name" value="Enolpyruvate_Tfrase_sf"/>
</dbReference>
<evidence type="ECO:0000256" key="2">
    <source>
        <dbReference type="ARBA" id="ARBA00004752"/>
    </source>
</evidence>
<organism evidence="14 15">
    <name type="scientific">Aerophobetes bacterium</name>
    <dbReference type="NCBI Taxonomy" id="2030807"/>
    <lineage>
        <taxon>Bacteria</taxon>
        <taxon>Candidatus Aerophobota</taxon>
    </lineage>
</organism>
<dbReference type="NCBIfam" id="NF006873">
    <property type="entry name" value="PRK09369.1"/>
    <property type="match status" value="1"/>
</dbReference>
<evidence type="ECO:0000256" key="9">
    <source>
        <dbReference type="ARBA" id="ARBA00023316"/>
    </source>
</evidence>
<evidence type="ECO:0000313" key="14">
    <source>
        <dbReference type="EMBL" id="TET92730.1"/>
    </source>
</evidence>
<proteinExistence type="inferred from homology"/>
<dbReference type="GO" id="GO:0051301">
    <property type="term" value="P:cell division"/>
    <property type="evidence" value="ECO:0007669"/>
    <property type="project" value="UniProtKB-KW"/>
</dbReference>
<reference evidence="14 15" key="1">
    <citation type="submission" date="2019-03" db="EMBL/GenBank/DDBJ databases">
        <title>Metabolic potential of uncultured bacteria and archaea associated with petroleum seepage in deep-sea sediments.</title>
        <authorList>
            <person name="Dong X."/>
            <person name="Hubert C."/>
        </authorList>
    </citation>
    <scope>NUCLEOTIDE SEQUENCE [LARGE SCALE GENOMIC DNA]</scope>
    <source>
        <strain evidence="14">E29_bin28</strain>
    </source>
</reference>
<feature type="binding site" evidence="12">
    <location>
        <begin position="121"/>
        <end position="125"/>
    </location>
    <ligand>
        <name>UDP-N-acetyl-alpha-D-glucosamine</name>
        <dbReference type="ChEBI" id="CHEBI:57705"/>
    </ligand>
</feature>
<dbReference type="GO" id="GO:0071555">
    <property type="term" value="P:cell wall organization"/>
    <property type="evidence" value="ECO:0007669"/>
    <property type="project" value="UniProtKB-KW"/>
</dbReference>
<feature type="binding site" evidence="12">
    <location>
        <position position="327"/>
    </location>
    <ligand>
        <name>UDP-N-acetyl-alpha-D-glucosamine</name>
        <dbReference type="ChEBI" id="CHEBI:57705"/>
    </ligand>
</feature>
<evidence type="ECO:0000256" key="12">
    <source>
        <dbReference type="HAMAP-Rule" id="MF_00111"/>
    </source>
</evidence>
<dbReference type="GO" id="GO:0008760">
    <property type="term" value="F:UDP-N-acetylglucosamine 1-carboxyvinyltransferase activity"/>
    <property type="evidence" value="ECO:0007669"/>
    <property type="project" value="UniProtKB-UniRule"/>
</dbReference>
<dbReference type="AlphaFoldDB" id="A0A523YMD1"/>
<protein>
    <recommendedName>
        <fullName evidence="12">UDP-N-acetylglucosamine 1-carboxyvinyltransferase</fullName>
        <ecNumber evidence="12">2.5.1.7</ecNumber>
    </recommendedName>
    <alternativeName>
        <fullName evidence="12">Enoylpyruvate transferase</fullName>
    </alternativeName>
    <alternativeName>
        <fullName evidence="12">UDP-N-acetylglucosamine enolpyruvyl transferase</fullName>
        <shortName evidence="12">EPT</shortName>
    </alternativeName>
</protein>